<dbReference type="STRING" id="29655.A0A0K9PDF1"/>
<evidence type="ECO:0000259" key="11">
    <source>
        <dbReference type="PROSITE" id="PS50011"/>
    </source>
</evidence>
<protein>
    <recommendedName>
        <fullName evidence="2">[RNA-polymerase]-subunit kinase</fullName>
        <ecNumber evidence="2">2.7.11.23</ecNumber>
    </recommendedName>
</protein>
<evidence type="ECO:0000256" key="3">
    <source>
        <dbReference type="ARBA" id="ARBA00022527"/>
    </source>
</evidence>
<feature type="region of interest" description="Disordered" evidence="10">
    <location>
        <begin position="386"/>
        <end position="442"/>
    </location>
</feature>
<dbReference type="AlphaFoldDB" id="A0A0K9PDF1"/>
<dbReference type="PROSITE" id="PS00107">
    <property type="entry name" value="PROTEIN_KINASE_ATP"/>
    <property type="match status" value="1"/>
</dbReference>
<evidence type="ECO:0000256" key="8">
    <source>
        <dbReference type="ARBA" id="ARBA00049280"/>
    </source>
</evidence>
<keyword evidence="4" id="KW-0808">Transferase</keyword>
<dbReference type="Gene3D" id="1.10.510.10">
    <property type="entry name" value="Transferase(Phosphotransferase) domain 1"/>
    <property type="match status" value="1"/>
</dbReference>
<dbReference type="PANTHER" id="PTHR24056">
    <property type="entry name" value="CELL DIVISION PROTEIN KINASE"/>
    <property type="match status" value="1"/>
</dbReference>
<dbReference type="OrthoDB" id="28397at2759"/>
<keyword evidence="13" id="KW-1185">Reference proteome</keyword>
<evidence type="ECO:0000313" key="13">
    <source>
        <dbReference type="Proteomes" id="UP000036987"/>
    </source>
</evidence>
<dbReference type="InterPro" id="IPR011009">
    <property type="entry name" value="Kinase-like_dom_sf"/>
</dbReference>
<comment type="similarity">
    <text evidence="1">Belongs to the protein kinase superfamily. CMGC Ser/Thr protein kinase family. CDC2/CDKX subfamily.</text>
</comment>
<dbReference type="FunFam" id="3.30.200.20:FF:000021">
    <property type="entry name" value="probable serine/threonine-protein kinase At1g54610"/>
    <property type="match status" value="1"/>
</dbReference>
<reference evidence="13" key="1">
    <citation type="journal article" date="2016" name="Nature">
        <title>The genome of the seagrass Zostera marina reveals angiosperm adaptation to the sea.</title>
        <authorList>
            <person name="Olsen J.L."/>
            <person name="Rouze P."/>
            <person name="Verhelst B."/>
            <person name="Lin Y.-C."/>
            <person name="Bayer T."/>
            <person name="Collen J."/>
            <person name="Dattolo E."/>
            <person name="De Paoli E."/>
            <person name="Dittami S."/>
            <person name="Maumus F."/>
            <person name="Michel G."/>
            <person name="Kersting A."/>
            <person name="Lauritano C."/>
            <person name="Lohaus R."/>
            <person name="Toepel M."/>
            <person name="Tonon T."/>
            <person name="Vanneste K."/>
            <person name="Amirebrahimi M."/>
            <person name="Brakel J."/>
            <person name="Bostroem C."/>
            <person name="Chovatia M."/>
            <person name="Grimwood J."/>
            <person name="Jenkins J.W."/>
            <person name="Jueterbock A."/>
            <person name="Mraz A."/>
            <person name="Stam W.T."/>
            <person name="Tice H."/>
            <person name="Bornberg-Bauer E."/>
            <person name="Green P.J."/>
            <person name="Pearson G.A."/>
            <person name="Procaccini G."/>
            <person name="Duarte C.M."/>
            <person name="Schmutz J."/>
            <person name="Reusch T.B.H."/>
            <person name="Van de Peer Y."/>
        </authorList>
    </citation>
    <scope>NUCLEOTIDE SEQUENCE [LARGE SCALE GENOMIC DNA]</scope>
    <source>
        <strain evidence="13">cv. Finnish</strain>
    </source>
</reference>
<dbReference type="GO" id="GO:0000307">
    <property type="term" value="C:cyclin-dependent protein kinase holoenzyme complex"/>
    <property type="evidence" value="ECO:0000318"/>
    <property type="project" value="GO_Central"/>
</dbReference>
<dbReference type="GO" id="GO:0008353">
    <property type="term" value="F:RNA polymerase II CTD heptapeptide repeat kinase activity"/>
    <property type="evidence" value="ECO:0000318"/>
    <property type="project" value="GO_Central"/>
</dbReference>
<evidence type="ECO:0000256" key="4">
    <source>
        <dbReference type="ARBA" id="ARBA00022679"/>
    </source>
</evidence>
<dbReference type="InterPro" id="IPR050108">
    <property type="entry name" value="CDK"/>
</dbReference>
<dbReference type="PROSITE" id="PS50011">
    <property type="entry name" value="PROTEIN_KINASE_DOM"/>
    <property type="match status" value="1"/>
</dbReference>
<dbReference type="GO" id="GO:0005634">
    <property type="term" value="C:nucleus"/>
    <property type="evidence" value="ECO:0000318"/>
    <property type="project" value="GO_Central"/>
</dbReference>
<dbReference type="InterPro" id="IPR008271">
    <property type="entry name" value="Ser/Thr_kinase_AS"/>
</dbReference>
<feature type="domain" description="Protein kinase" evidence="11">
    <location>
        <begin position="94"/>
        <end position="377"/>
    </location>
</feature>
<name>A0A0K9PDF1_ZOSMR</name>
<dbReference type="PROSITE" id="PS00108">
    <property type="entry name" value="PROTEIN_KINASE_ST"/>
    <property type="match status" value="1"/>
</dbReference>
<organism evidence="12 13">
    <name type="scientific">Zostera marina</name>
    <name type="common">Eelgrass</name>
    <dbReference type="NCBI Taxonomy" id="29655"/>
    <lineage>
        <taxon>Eukaryota</taxon>
        <taxon>Viridiplantae</taxon>
        <taxon>Streptophyta</taxon>
        <taxon>Embryophyta</taxon>
        <taxon>Tracheophyta</taxon>
        <taxon>Spermatophyta</taxon>
        <taxon>Magnoliopsida</taxon>
        <taxon>Liliopsida</taxon>
        <taxon>Zosteraceae</taxon>
        <taxon>Zostera</taxon>
    </lineage>
</organism>
<feature type="region of interest" description="Disordered" evidence="10">
    <location>
        <begin position="506"/>
        <end position="530"/>
    </location>
</feature>
<evidence type="ECO:0000256" key="10">
    <source>
        <dbReference type="SAM" id="MobiDB-lite"/>
    </source>
</evidence>
<evidence type="ECO:0000256" key="1">
    <source>
        <dbReference type="ARBA" id="ARBA00006485"/>
    </source>
</evidence>
<keyword evidence="5 9" id="KW-0547">Nucleotide-binding</keyword>
<keyword evidence="6 12" id="KW-0418">Kinase</keyword>
<dbReference type="EC" id="2.7.11.23" evidence="2"/>
<dbReference type="GO" id="GO:0005524">
    <property type="term" value="F:ATP binding"/>
    <property type="evidence" value="ECO:0007669"/>
    <property type="project" value="UniProtKB-UniRule"/>
</dbReference>
<comment type="catalytic activity">
    <reaction evidence="8">
        <text>[DNA-directed RNA polymerase] + ATP = phospho-[DNA-directed RNA polymerase] + ADP + H(+)</text>
        <dbReference type="Rhea" id="RHEA:10216"/>
        <dbReference type="Rhea" id="RHEA-COMP:11321"/>
        <dbReference type="Rhea" id="RHEA-COMP:11322"/>
        <dbReference type="ChEBI" id="CHEBI:15378"/>
        <dbReference type="ChEBI" id="CHEBI:30616"/>
        <dbReference type="ChEBI" id="CHEBI:43176"/>
        <dbReference type="ChEBI" id="CHEBI:68546"/>
        <dbReference type="ChEBI" id="CHEBI:456216"/>
        <dbReference type="EC" id="2.7.11.23"/>
    </reaction>
</comment>
<dbReference type="SMART" id="SM00220">
    <property type="entry name" value="S_TKc"/>
    <property type="match status" value="1"/>
</dbReference>
<dbReference type="InterPro" id="IPR017441">
    <property type="entry name" value="Protein_kinase_ATP_BS"/>
</dbReference>
<proteinExistence type="inferred from homology"/>
<evidence type="ECO:0000313" key="12">
    <source>
        <dbReference type="EMBL" id="KMZ66996.1"/>
    </source>
</evidence>
<comment type="caution">
    <text evidence="12">The sequence shown here is derived from an EMBL/GenBank/DDBJ whole genome shotgun (WGS) entry which is preliminary data.</text>
</comment>
<evidence type="ECO:0000256" key="5">
    <source>
        <dbReference type="ARBA" id="ARBA00022741"/>
    </source>
</evidence>
<keyword evidence="7 9" id="KW-0067">ATP-binding</keyword>
<feature type="compositionally biased region" description="Basic and acidic residues" evidence="10">
    <location>
        <begin position="396"/>
        <end position="409"/>
    </location>
</feature>
<dbReference type="InterPro" id="IPR000719">
    <property type="entry name" value="Prot_kinase_dom"/>
</dbReference>
<accession>A0A0K9PDF1</accession>
<dbReference type="Pfam" id="PF00069">
    <property type="entry name" value="Pkinase"/>
    <property type="match status" value="1"/>
</dbReference>
<dbReference type="GO" id="GO:0032968">
    <property type="term" value="P:positive regulation of transcription elongation by RNA polymerase II"/>
    <property type="evidence" value="ECO:0000318"/>
    <property type="project" value="GO_Central"/>
</dbReference>
<dbReference type="FunFam" id="1.10.510.10:FF:000043">
    <property type="entry name" value="probable serine/threonine-protein kinase At1g54610"/>
    <property type="match status" value="1"/>
</dbReference>
<dbReference type="Gene3D" id="3.30.200.20">
    <property type="entry name" value="Phosphorylase Kinase, domain 1"/>
    <property type="match status" value="1"/>
</dbReference>
<sequence>MGCVACKQTIGGKNREREKTRSITTAITITNDNTFISARKTACAGNPSTISPDQRWSPVPSSFKSSPSLEWPSWLASVAGEALLGLTPRRADSFQKLCKIGQGTYSNVYKVKDLTTGNIVVLKKVRFDKGEPESIKFMAREITLLRRLDHPNVIKLQGLVVSRVSCSMYLIFDYMEHDLAGLAASPDVTLTLPQIKCYMKQLLSGLDYCHTRGVLHRDIKCSNLLIDNQGLLKIADFGLATSYDPGRKRPMTSRVVTLWYRPPELILGATFYGSCVDLWSAGCILAELLAKKPILPGRTEVEQLHKIFRLCGSPTEGYWKKLKSPHAKMFKTDVPYKNSINEAFREFPSSIPLIQTLLSIEPSQRGTAAESLQNQFFTTEPRACDPESLPCYPPSKELDIRQRDEESRRKSTVISKRRYGNDNGNVKKKTNSGVRSSRAVPAPEANAELQVNINKLRLRERANTTSKSEKFPPPHQDGSLGFRSENTMGFNDSMMLSQSFGMRTTTSSTLEPKQMQKPRKTKQRVAPSQQQMVIRTYKPSTVIGNLQNKSTNNLHRREKGKEMEIFGQGMYAKQNKADDYRNLMKHYS</sequence>
<feature type="binding site" evidence="9">
    <location>
        <position position="123"/>
    </location>
    <ligand>
        <name>ATP</name>
        <dbReference type="ChEBI" id="CHEBI:30616"/>
    </ligand>
</feature>
<evidence type="ECO:0000256" key="6">
    <source>
        <dbReference type="ARBA" id="ARBA00022777"/>
    </source>
</evidence>
<evidence type="ECO:0000256" key="9">
    <source>
        <dbReference type="PROSITE-ProRule" id="PRU10141"/>
    </source>
</evidence>
<dbReference type="Proteomes" id="UP000036987">
    <property type="component" value="Unassembled WGS sequence"/>
</dbReference>
<dbReference type="PANTHER" id="PTHR24056:SF358">
    <property type="entry name" value="PROTEIN KINASE DOMAIN-CONTAINING PROTEIN"/>
    <property type="match status" value="1"/>
</dbReference>
<evidence type="ECO:0000256" key="7">
    <source>
        <dbReference type="ARBA" id="ARBA00022840"/>
    </source>
</evidence>
<gene>
    <name evidence="12" type="ORF">ZOSMA_27G00430</name>
</gene>
<dbReference type="SUPFAM" id="SSF56112">
    <property type="entry name" value="Protein kinase-like (PK-like)"/>
    <property type="match status" value="1"/>
</dbReference>
<keyword evidence="3" id="KW-0723">Serine/threonine-protein kinase</keyword>
<evidence type="ECO:0000256" key="2">
    <source>
        <dbReference type="ARBA" id="ARBA00012409"/>
    </source>
</evidence>
<dbReference type="CDD" id="cd07840">
    <property type="entry name" value="STKc_CDK9_like"/>
    <property type="match status" value="1"/>
</dbReference>
<dbReference type="EMBL" id="LFYR01000932">
    <property type="protein sequence ID" value="KMZ66996.1"/>
    <property type="molecule type" value="Genomic_DNA"/>
</dbReference>